<sequence length="184" mass="19550">MSSQQSSYKPLPPPRRIITTHNAAGQAILSTSLAPEVPKASAPGIDLYLAYSSPSLPAPLPQDADLAAYETHLPNNIGIALPGGLAARIVDILPGGPDVPLHRTESLDTGVLIEGELELVLDSGEKTVLKRGDVYVQRGTMHGWRNCSETETARFFVMLAAAEMPVFEGQRLGEVMPVPDSGAE</sequence>
<comment type="caution">
    <text evidence="2">The sequence shown here is derived from an EMBL/GenBank/DDBJ whole genome shotgun (WGS) entry which is preliminary data.</text>
</comment>
<gene>
    <name evidence="2" type="ORF">CORC01_11633</name>
</gene>
<proteinExistence type="predicted"/>
<name>A0A1G4AVF1_9PEZI</name>
<feature type="domain" description="Cupin type-2" evidence="1">
    <location>
        <begin position="89"/>
        <end position="157"/>
    </location>
</feature>
<evidence type="ECO:0000259" key="1">
    <source>
        <dbReference type="Pfam" id="PF07883"/>
    </source>
</evidence>
<evidence type="ECO:0000313" key="3">
    <source>
        <dbReference type="Proteomes" id="UP000176998"/>
    </source>
</evidence>
<accession>A0A1G4AVF1</accession>
<dbReference type="EMBL" id="MJBS01000129">
    <property type="protein sequence ID" value="OHE93076.1"/>
    <property type="molecule type" value="Genomic_DNA"/>
</dbReference>
<reference evidence="2 3" key="1">
    <citation type="submission" date="2016-09" db="EMBL/GenBank/DDBJ databases">
        <authorList>
            <person name="Capua I."/>
            <person name="De Benedictis P."/>
            <person name="Joannis T."/>
            <person name="Lombin L.H."/>
            <person name="Cattoli G."/>
        </authorList>
    </citation>
    <scope>NUCLEOTIDE SEQUENCE [LARGE SCALE GENOMIC DNA]</scope>
    <source>
        <strain evidence="2 3">IMI 309357</strain>
    </source>
</reference>
<dbReference type="InterPro" id="IPR011051">
    <property type="entry name" value="RmlC_Cupin_sf"/>
</dbReference>
<protein>
    <recommendedName>
        <fullName evidence="1">Cupin type-2 domain-containing protein</fullName>
    </recommendedName>
</protein>
<dbReference type="RefSeq" id="XP_022470244.1">
    <property type="nucleotide sequence ID" value="XM_022623256.1"/>
</dbReference>
<dbReference type="PANTHER" id="PTHR36156:SF2">
    <property type="entry name" value="CUPIN TYPE-2 DOMAIN-CONTAINING PROTEIN"/>
    <property type="match status" value="1"/>
</dbReference>
<dbReference type="STRING" id="1209926.A0A1G4AVF1"/>
<dbReference type="PANTHER" id="PTHR36156">
    <property type="entry name" value="SLR2101 PROTEIN"/>
    <property type="match status" value="1"/>
</dbReference>
<dbReference type="OrthoDB" id="5840532at2759"/>
<organism evidence="2 3">
    <name type="scientific">Colletotrichum orchidophilum</name>
    <dbReference type="NCBI Taxonomy" id="1209926"/>
    <lineage>
        <taxon>Eukaryota</taxon>
        <taxon>Fungi</taxon>
        <taxon>Dikarya</taxon>
        <taxon>Ascomycota</taxon>
        <taxon>Pezizomycotina</taxon>
        <taxon>Sordariomycetes</taxon>
        <taxon>Hypocreomycetidae</taxon>
        <taxon>Glomerellales</taxon>
        <taxon>Glomerellaceae</taxon>
        <taxon>Colletotrichum</taxon>
    </lineage>
</organism>
<dbReference type="Gene3D" id="2.20.70.150">
    <property type="match status" value="1"/>
</dbReference>
<dbReference type="Proteomes" id="UP000176998">
    <property type="component" value="Unassembled WGS sequence"/>
</dbReference>
<dbReference type="Pfam" id="PF07883">
    <property type="entry name" value="Cupin_2"/>
    <property type="match status" value="1"/>
</dbReference>
<dbReference type="GeneID" id="34564766"/>
<evidence type="ECO:0000313" key="2">
    <source>
        <dbReference type="EMBL" id="OHE93076.1"/>
    </source>
</evidence>
<dbReference type="InterPro" id="IPR013096">
    <property type="entry name" value="Cupin_2"/>
</dbReference>
<dbReference type="SUPFAM" id="SSF51182">
    <property type="entry name" value="RmlC-like cupins"/>
    <property type="match status" value="1"/>
</dbReference>
<dbReference type="Gene3D" id="2.60.120.10">
    <property type="entry name" value="Jelly Rolls"/>
    <property type="match status" value="1"/>
</dbReference>
<dbReference type="InterPro" id="IPR014710">
    <property type="entry name" value="RmlC-like_jellyroll"/>
</dbReference>
<dbReference type="AlphaFoldDB" id="A0A1G4AVF1"/>
<dbReference type="InterPro" id="IPR047142">
    <property type="entry name" value="OryJ/VirC-like"/>
</dbReference>
<dbReference type="CDD" id="cd02231">
    <property type="entry name" value="cupin_BLL6423-like"/>
    <property type="match status" value="1"/>
</dbReference>
<keyword evidence="3" id="KW-1185">Reference proteome</keyword>